<protein>
    <submittedName>
        <fullName evidence="9">Cytochrome c551</fullName>
    </submittedName>
</protein>
<sequence length="109" mass="11437">MKNLSIINLSLIASISALNCHAGDNKVAEALAQKSGCLACHGINNKILGPAYVDVANKYRGDKSAEAKLITKVKAGGSGVWGTFAMPPNSPNVSDTDIKTLVQWVLSLK</sequence>
<dbReference type="Pfam" id="PF00034">
    <property type="entry name" value="Cytochrom_C"/>
    <property type="match status" value="1"/>
</dbReference>
<feature type="chain" id="PRO_5034237937" evidence="7">
    <location>
        <begin position="23"/>
        <end position="109"/>
    </location>
</feature>
<name>A0A8D5JY94_9PROT</name>
<evidence type="ECO:0000256" key="6">
    <source>
        <dbReference type="PIRSR" id="PIRSR602324-1"/>
    </source>
</evidence>
<dbReference type="GO" id="GO:0009055">
    <property type="term" value="F:electron transfer activity"/>
    <property type="evidence" value="ECO:0007669"/>
    <property type="project" value="InterPro"/>
</dbReference>
<accession>A0A8D5JY94</accession>
<keyword evidence="3 6" id="KW-0479">Metal-binding</keyword>
<keyword evidence="2 6" id="KW-0349">Heme</keyword>
<keyword evidence="4" id="KW-0249">Electron transport</keyword>
<reference evidence="9" key="1">
    <citation type="journal article" date="2021" name="Arch. Microbiol.">
        <title>Methyloradius palustris gen. nov., sp. nov., a methanol-oxidizing bacterium isolated from snow.</title>
        <authorList>
            <person name="Miyadera T."/>
            <person name="Kojima H."/>
            <person name="Fukui M."/>
        </authorList>
    </citation>
    <scope>NUCLEOTIDE SEQUENCE</scope>
    <source>
        <strain evidence="9">Zm11</strain>
    </source>
</reference>
<organism evidence="9 10">
    <name type="scientific">Methyloradius palustris</name>
    <dbReference type="NCBI Taxonomy" id="2778876"/>
    <lineage>
        <taxon>Bacteria</taxon>
        <taxon>Pseudomonadati</taxon>
        <taxon>Pseudomonadota</taxon>
        <taxon>Betaproteobacteria</taxon>
        <taxon>Nitrosomonadales</taxon>
        <taxon>Methylophilaceae</taxon>
        <taxon>Methyloradius</taxon>
    </lineage>
</organism>
<evidence type="ECO:0000256" key="2">
    <source>
        <dbReference type="ARBA" id="ARBA00022617"/>
    </source>
</evidence>
<keyword evidence="5 6" id="KW-0408">Iron</keyword>
<dbReference type="InterPro" id="IPR002324">
    <property type="entry name" value="Cyt_c_ID"/>
</dbReference>
<dbReference type="RefSeq" id="WP_221765020.1">
    <property type="nucleotide sequence ID" value="NZ_AP024110.1"/>
</dbReference>
<comment type="PTM">
    <text evidence="6">Binds 1 heme c group covalently per subunit.</text>
</comment>
<dbReference type="EMBL" id="AP024110">
    <property type="protein sequence ID" value="BCM24492.1"/>
    <property type="molecule type" value="Genomic_DNA"/>
</dbReference>
<keyword evidence="10" id="KW-1185">Reference proteome</keyword>
<evidence type="ECO:0000256" key="5">
    <source>
        <dbReference type="ARBA" id="ARBA00023004"/>
    </source>
</evidence>
<dbReference type="GO" id="GO:0005506">
    <property type="term" value="F:iron ion binding"/>
    <property type="evidence" value="ECO:0007669"/>
    <property type="project" value="InterPro"/>
</dbReference>
<evidence type="ECO:0000259" key="8">
    <source>
        <dbReference type="PROSITE" id="PS51007"/>
    </source>
</evidence>
<evidence type="ECO:0000256" key="7">
    <source>
        <dbReference type="SAM" id="SignalP"/>
    </source>
</evidence>
<dbReference type="Proteomes" id="UP000826722">
    <property type="component" value="Chromosome"/>
</dbReference>
<feature type="domain" description="Cytochrome c" evidence="8">
    <location>
        <begin position="23"/>
        <end position="109"/>
    </location>
</feature>
<dbReference type="KEGG" id="mpau:ZMTM_07510"/>
<dbReference type="GO" id="GO:0020037">
    <property type="term" value="F:heme binding"/>
    <property type="evidence" value="ECO:0007669"/>
    <property type="project" value="InterPro"/>
</dbReference>
<evidence type="ECO:0000256" key="3">
    <source>
        <dbReference type="ARBA" id="ARBA00022723"/>
    </source>
</evidence>
<evidence type="ECO:0000313" key="10">
    <source>
        <dbReference type="Proteomes" id="UP000826722"/>
    </source>
</evidence>
<gene>
    <name evidence="9" type="ORF">ZMTM_07510</name>
</gene>
<feature type="signal peptide" evidence="7">
    <location>
        <begin position="1"/>
        <end position="22"/>
    </location>
</feature>
<feature type="binding site" description="covalent" evidence="6">
    <location>
        <position position="86"/>
    </location>
    <ligand>
        <name>heme c</name>
        <dbReference type="ChEBI" id="CHEBI:61717"/>
    </ligand>
</feature>
<dbReference type="InterPro" id="IPR036909">
    <property type="entry name" value="Cyt_c-like_dom_sf"/>
</dbReference>
<feature type="binding site" description="covalent" evidence="6">
    <location>
        <position position="37"/>
    </location>
    <ligand>
        <name>heme c</name>
        <dbReference type="ChEBI" id="CHEBI:61717"/>
    </ligand>
</feature>
<dbReference type="AlphaFoldDB" id="A0A8D5JY94"/>
<keyword evidence="7" id="KW-0732">Signal</keyword>
<proteinExistence type="predicted"/>
<dbReference type="InterPro" id="IPR009056">
    <property type="entry name" value="Cyt_c-like_dom"/>
</dbReference>
<dbReference type="Gene3D" id="1.10.760.10">
    <property type="entry name" value="Cytochrome c-like domain"/>
    <property type="match status" value="1"/>
</dbReference>
<feature type="binding site" description="covalent" evidence="6">
    <location>
        <position position="41"/>
    </location>
    <ligand>
        <name>heme c</name>
        <dbReference type="ChEBI" id="CHEBI:61717"/>
    </ligand>
</feature>
<evidence type="ECO:0000256" key="4">
    <source>
        <dbReference type="ARBA" id="ARBA00022982"/>
    </source>
</evidence>
<dbReference type="PROSITE" id="PS51007">
    <property type="entry name" value="CYTC"/>
    <property type="match status" value="1"/>
</dbReference>
<dbReference type="SUPFAM" id="SSF46626">
    <property type="entry name" value="Cytochrome c"/>
    <property type="match status" value="1"/>
</dbReference>
<dbReference type="PRINTS" id="PR00606">
    <property type="entry name" value="CYTCHROMECID"/>
</dbReference>
<keyword evidence="1" id="KW-0813">Transport</keyword>
<evidence type="ECO:0000313" key="9">
    <source>
        <dbReference type="EMBL" id="BCM24492.1"/>
    </source>
</evidence>
<evidence type="ECO:0000256" key="1">
    <source>
        <dbReference type="ARBA" id="ARBA00022448"/>
    </source>
</evidence>